<organism evidence="2 3">
    <name type="scientific">Ilyodon furcidens</name>
    <name type="common">goldbreast splitfin</name>
    <dbReference type="NCBI Taxonomy" id="33524"/>
    <lineage>
        <taxon>Eukaryota</taxon>
        <taxon>Metazoa</taxon>
        <taxon>Chordata</taxon>
        <taxon>Craniata</taxon>
        <taxon>Vertebrata</taxon>
        <taxon>Euteleostomi</taxon>
        <taxon>Actinopterygii</taxon>
        <taxon>Neopterygii</taxon>
        <taxon>Teleostei</taxon>
        <taxon>Neoteleostei</taxon>
        <taxon>Acanthomorphata</taxon>
        <taxon>Ovalentaria</taxon>
        <taxon>Atherinomorphae</taxon>
        <taxon>Cyprinodontiformes</taxon>
        <taxon>Goodeidae</taxon>
        <taxon>Ilyodon</taxon>
    </lineage>
</organism>
<sequence>MDLNVTFMQTFFYLCLLFSSCDQVSNILTDVVGEPCSDCCISSVYGAQLPSPTSLSWLFLDVVATS</sequence>
<name>A0ABV0V5W0_9TELE</name>
<dbReference type="EMBL" id="JAHRIQ010095669">
    <property type="protein sequence ID" value="MEQ2252736.1"/>
    <property type="molecule type" value="Genomic_DNA"/>
</dbReference>
<keyword evidence="1" id="KW-0732">Signal</keyword>
<accession>A0ABV0V5W0</accession>
<evidence type="ECO:0000313" key="3">
    <source>
        <dbReference type="Proteomes" id="UP001482620"/>
    </source>
</evidence>
<evidence type="ECO:0000256" key="1">
    <source>
        <dbReference type="SAM" id="SignalP"/>
    </source>
</evidence>
<gene>
    <name evidence="2" type="ORF">ILYODFUR_024856</name>
</gene>
<keyword evidence="3" id="KW-1185">Reference proteome</keyword>
<protein>
    <recommendedName>
        <fullName evidence="4">Secreted protein</fullName>
    </recommendedName>
</protein>
<comment type="caution">
    <text evidence="2">The sequence shown here is derived from an EMBL/GenBank/DDBJ whole genome shotgun (WGS) entry which is preliminary data.</text>
</comment>
<evidence type="ECO:0000313" key="2">
    <source>
        <dbReference type="EMBL" id="MEQ2252736.1"/>
    </source>
</evidence>
<feature type="signal peptide" evidence="1">
    <location>
        <begin position="1"/>
        <end position="23"/>
    </location>
</feature>
<proteinExistence type="predicted"/>
<dbReference type="Proteomes" id="UP001482620">
    <property type="component" value="Unassembled WGS sequence"/>
</dbReference>
<evidence type="ECO:0008006" key="4">
    <source>
        <dbReference type="Google" id="ProtNLM"/>
    </source>
</evidence>
<feature type="chain" id="PRO_5046592600" description="Secreted protein" evidence="1">
    <location>
        <begin position="24"/>
        <end position="66"/>
    </location>
</feature>
<reference evidence="2 3" key="1">
    <citation type="submission" date="2021-06" db="EMBL/GenBank/DDBJ databases">
        <authorList>
            <person name="Palmer J.M."/>
        </authorList>
    </citation>
    <scope>NUCLEOTIDE SEQUENCE [LARGE SCALE GENOMIC DNA]</scope>
    <source>
        <strain evidence="3">if_2019</strain>
        <tissue evidence="2">Muscle</tissue>
    </source>
</reference>